<comment type="caution">
    <text evidence="3">The sequence shown here is derived from an EMBL/GenBank/DDBJ whole genome shotgun (WGS) entry which is preliminary data.</text>
</comment>
<dbReference type="STRING" id="5454.A0A163D206"/>
<dbReference type="Proteomes" id="UP000076837">
    <property type="component" value="Unassembled WGS sequence"/>
</dbReference>
<evidence type="ECO:0000313" key="4">
    <source>
        <dbReference type="Proteomes" id="UP000076837"/>
    </source>
</evidence>
<evidence type="ECO:0000259" key="2">
    <source>
        <dbReference type="Pfam" id="PF24494"/>
    </source>
</evidence>
<evidence type="ECO:0000256" key="1">
    <source>
        <dbReference type="SAM" id="MobiDB-lite"/>
    </source>
</evidence>
<keyword evidence="4" id="KW-1185">Reference proteome</keyword>
<dbReference type="EMBL" id="JYNV01000207">
    <property type="protein sequence ID" value="KZM22852.1"/>
    <property type="molecule type" value="Genomic_DNA"/>
</dbReference>
<name>A0A163D206_DIDRA</name>
<protein>
    <recommendedName>
        <fullName evidence="2">DUF7587 domain-containing protein</fullName>
    </recommendedName>
</protein>
<feature type="domain" description="DUF7587" evidence="2">
    <location>
        <begin position="26"/>
        <end position="143"/>
    </location>
</feature>
<evidence type="ECO:0000313" key="3">
    <source>
        <dbReference type="EMBL" id="KZM22852.1"/>
    </source>
</evidence>
<dbReference type="AlphaFoldDB" id="A0A163D206"/>
<organism evidence="3 4">
    <name type="scientific">Didymella rabiei</name>
    <name type="common">Chickpea ascochyta blight fungus</name>
    <name type="synonym">Mycosphaerella rabiei</name>
    <dbReference type="NCBI Taxonomy" id="5454"/>
    <lineage>
        <taxon>Eukaryota</taxon>
        <taxon>Fungi</taxon>
        <taxon>Dikarya</taxon>
        <taxon>Ascomycota</taxon>
        <taxon>Pezizomycotina</taxon>
        <taxon>Dothideomycetes</taxon>
        <taxon>Pleosporomycetidae</taxon>
        <taxon>Pleosporales</taxon>
        <taxon>Pleosporineae</taxon>
        <taxon>Didymellaceae</taxon>
        <taxon>Ascochyta</taxon>
    </lineage>
</organism>
<gene>
    <name evidence="3" type="ORF">ST47_g6005</name>
</gene>
<feature type="region of interest" description="Disordered" evidence="1">
    <location>
        <begin position="316"/>
        <end position="351"/>
    </location>
</feature>
<dbReference type="Pfam" id="PF24494">
    <property type="entry name" value="DUF7587"/>
    <property type="match status" value="1"/>
</dbReference>
<accession>A0A163D206</accession>
<sequence length="351" mass="39567">MLDATNPSPIPSKRKKHFEHLRQTTIPRFLFRAFHLESSGGRPKALSNPNITVPHAYTASAPVPGFYKTPERDLGRMANAHYVGRHVPLSPFSSWAASLHLVLCYASSLDDVAYVAVMDTQMLDGEVLVWHVPHLMSGAKHEYLAHGVIKGSGYVAVPLQAMAQTGLLNVFTELARRKLYIEAPPAFSFGMELRQHMFEQKYGRPAAEILHKTRVISDLFGELWFPVATALLCVRPWPWFWPDVDQGRSAPARRELQRILRSMKITAKPAWLESQLSWLQHGAVQTTPGAGDSYDFPDVREWIDLLHAIARHFESEETKKRKPEDSTVAAGDERETRSKRRATESNKVGSL</sequence>
<proteinExistence type="predicted"/>
<reference evidence="3 4" key="1">
    <citation type="journal article" date="2016" name="Sci. Rep.">
        <title>Draft genome sequencing and secretome analysis of fungal phytopathogen Ascochyta rabiei provides insight into the necrotrophic effector repertoire.</title>
        <authorList>
            <person name="Verma S."/>
            <person name="Gazara R.K."/>
            <person name="Nizam S."/>
            <person name="Parween S."/>
            <person name="Chattopadhyay D."/>
            <person name="Verma P.K."/>
        </authorList>
    </citation>
    <scope>NUCLEOTIDE SEQUENCE [LARGE SCALE GENOMIC DNA]</scope>
    <source>
        <strain evidence="3 4">ArDII</strain>
    </source>
</reference>
<feature type="compositionally biased region" description="Basic and acidic residues" evidence="1">
    <location>
        <begin position="316"/>
        <end position="344"/>
    </location>
</feature>
<dbReference type="InterPro" id="IPR056009">
    <property type="entry name" value="DUF7587"/>
</dbReference>